<geneLocation type="plasmid" evidence="3 4">
    <name>pGD02.2.2</name>
</geneLocation>
<dbReference type="SUPFAM" id="SSF53474">
    <property type="entry name" value="alpha/beta-Hydrolases"/>
    <property type="match status" value="1"/>
</dbReference>
<proteinExistence type="predicted"/>
<dbReference type="Gene3D" id="3.40.50.1820">
    <property type="entry name" value="alpha/beta hydrolase"/>
    <property type="match status" value="1"/>
</dbReference>
<reference evidence="3 4" key="1">
    <citation type="journal article" date="2021" name="Front. Microbiol.">
        <title>Bacterial Transformation of Aromatic Monomers in Softwood Black Liquor.</title>
        <authorList>
            <person name="Navas L.E."/>
            <person name="Dexter G."/>
            <person name="Liu J."/>
            <person name="Levy-Booth D."/>
            <person name="Cho M."/>
            <person name="Jang S.K."/>
            <person name="Mansfield S.D."/>
            <person name="Renneckar S."/>
            <person name="Mohn W.W."/>
            <person name="Eltis L.D."/>
        </authorList>
    </citation>
    <scope>NUCLEOTIDE SEQUENCE [LARGE SCALE GENOMIC DNA]</scope>
    <source>
        <strain evidence="3 4">GD02</strain>
    </source>
</reference>
<dbReference type="Pfam" id="PF00561">
    <property type="entry name" value="Abhydrolase_1"/>
    <property type="match status" value="1"/>
</dbReference>
<gene>
    <name evidence="3" type="ORF">KUM34_029610</name>
</gene>
<accession>A0AA46X601</accession>
<evidence type="ECO:0000313" key="3">
    <source>
        <dbReference type="EMBL" id="UZF48526.1"/>
    </source>
</evidence>
<dbReference type="GO" id="GO:0016787">
    <property type="term" value="F:hydrolase activity"/>
    <property type="evidence" value="ECO:0007669"/>
    <property type="project" value="UniProtKB-KW"/>
</dbReference>
<evidence type="ECO:0000259" key="2">
    <source>
        <dbReference type="Pfam" id="PF00561"/>
    </source>
</evidence>
<feature type="region of interest" description="Disordered" evidence="1">
    <location>
        <begin position="242"/>
        <end position="265"/>
    </location>
</feature>
<feature type="domain" description="AB hydrolase-1" evidence="2">
    <location>
        <begin position="54"/>
        <end position="219"/>
    </location>
</feature>
<dbReference type="Proteomes" id="UP001162740">
    <property type="component" value="Plasmid pGD02.2.2"/>
</dbReference>
<dbReference type="InterPro" id="IPR050228">
    <property type="entry name" value="Carboxylesterase_BioH"/>
</dbReference>
<keyword evidence="3" id="KW-0614">Plasmid</keyword>
<keyword evidence="3" id="KW-0378">Hydrolase</keyword>
<dbReference type="EMBL" id="CP083976">
    <property type="protein sequence ID" value="UZF48526.1"/>
    <property type="molecule type" value="Genomic_DNA"/>
</dbReference>
<evidence type="ECO:0000313" key="4">
    <source>
        <dbReference type="Proteomes" id="UP001162740"/>
    </source>
</evidence>
<dbReference type="RefSeq" id="WP_229582555.1">
    <property type="nucleotide sequence ID" value="NZ_CP083976.1"/>
</dbReference>
<name>A0AA46X601_RHORH</name>
<organism evidence="3 4">
    <name type="scientific">Rhodococcus rhodochrous</name>
    <dbReference type="NCBI Taxonomy" id="1829"/>
    <lineage>
        <taxon>Bacteria</taxon>
        <taxon>Bacillati</taxon>
        <taxon>Actinomycetota</taxon>
        <taxon>Actinomycetes</taxon>
        <taxon>Mycobacteriales</taxon>
        <taxon>Nocardiaceae</taxon>
        <taxon>Rhodococcus</taxon>
    </lineage>
</organism>
<dbReference type="AlphaFoldDB" id="A0AA46X601"/>
<protein>
    <submittedName>
        <fullName evidence="3">Alpha/beta fold hydrolase</fullName>
    </submittedName>
</protein>
<dbReference type="PANTHER" id="PTHR43194:SF2">
    <property type="entry name" value="PEROXISOMAL MEMBRANE PROTEIN LPX1"/>
    <property type="match status" value="1"/>
</dbReference>
<sequence>MTAITSPVHSAPHRSAPAVWLRRGEFWVYTGSGATRCPSYVRWEAPGDDTAELVVVLVHGGGGQSLDWTTTPNGAPGWAPLLVEAGHPVYLPDRPAHGRSPYRPEVHGDLIPAASSADVQRLFAPGPNDPRHRAHTGWPWPRRPGTPQFDDLASATQPFPRSLADGHRLDGDMLVALLERVGPAVVITHSAGAPAGWIAAQCRPDLVAALVAVEPLGPPFRDLGERGRLAYGVTAVPLDDRPHAESMDPAHPPGLSGLSSTPTAVVTADSSGRHQDDLATVAFLRSAGVPVEHLVLSDLGVSGHGHGLIFEQGHDRALAIVRDWLAANAVRSSSPAEGLS</sequence>
<dbReference type="PANTHER" id="PTHR43194">
    <property type="entry name" value="HYDROLASE ALPHA/BETA FOLD FAMILY"/>
    <property type="match status" value="1"/>
</dbReference>
<evidence type="ECO:0000256" key="1">
    <source>
        <dbReference type="SAM" id="MobiDB-lite"/>
    </source>
</evidence>
<dbReference type="InterPro" id="IPR029058">
    <property type="entry name" value="AB_hydrolase_fold"/>
</dbReference>
<dbReference type="InterPro" id="IPR000073">
    <property type="entry name" value="AB_hydrolase_1"/>
</dbReference>